<evidence type="ECO:0000313" key="3">
    <source>
        <dbReference type="EMBL" id="MUH60184.1"/>
    </source>
</evidence>
<dbReference type="Proteomes" id="UP000487882">
    <property type="component" value="Unassembled WGS sequence"/>
</dbReference>
<accession>A0A7K1J693</accession>
<reference evidence="3 4" key="1">
    <citation type="submission" date="2019-09" db="EMBL/GenBank/DDBJ databases">
        <title>Bifidobacterium canis sp. nov., isolated from the digestive tract of German Shepherd dog puppy.</title>
        <authorList>
            <person name="Bunesova V."/>
        </authorList>
    </citation>
    <scope>NUCLEOTIDE SEQUENCE [LARGE SCALE GENOMIC DNA]</scope>
    <source>
        <strain evidence="3 4">GSD1FS</strain>
    </source>
</reference>
<organism evidence="3 4">
    <name type="scientific">Bifidobacterium canis</name>
    <dbReference type="NCBI Taxonomy" id="2610880"/>
    <lineage>
        <taxon>Bacteria</taxon>
        <taxon>Bacillati</taxon>
        <taxon>Actinomycetota</taxon>
        <taxon>Actinomycetes</taxon>
        <taxon>Bifidobacteriales</taxon>
        <taxon>Bifidobacteriaceae</taxon>
        <taxon>Bifidobacterium</taxon>
    </lineage>
</organism>
<sequence length="225" mass="24892">MTFNNGMPPVYPVSSEDPPARRRAVFSSAYVQLDSQHAQPPGGAPMSARRRSKHYDDSLRLIDDLVNRPVDVLYSDSRLTTKPDSKVAYWGTRIVVLIICIAVGFAGCLFVRLLNTDPRKQVRQQLASQLEAENKQIDDLEKQISDLRTQVEKQSKSALPSQVEQEVQQNDMVAGSTAVEGEGIILTIADPMVTNSDAQDGSLPREKARTVCAWSPTPICSCSYR</sequence>
<keyword evidence="2" id="KW-0812">Transmembrane</keyword>
<evidence type="ECO:0000313" key="4">
    <source>
        <dbReference type="Proteomes" id="UP000487882"/>
    </source>
</evidence>
<protein>
    <submittedName>
        <fullName evidence="3">Uncharacterized protein</fullName>
    </submittedName>
</protein>
<keyword evidence="4" id="KW-1185">Reference proteome</keyword>
<evidence type="ECO:0000256" key="1">
    <source>
        <dbReference type="SAM" id="Coils"/>
    </source>
</evidence>
<keyword evidence="2" id="KW-0472">Membrane</keyword>
<keyword evidence="1" id="KW-0175">Coiled coil</keyword>
<dbReference type="EMBL" id="WNLP01000008">
    <property type="protein sequence ID" value="MUH60184.1"/>
    <property type="molecule type" value="Genomic_DNA"/>
</dbReference>
<feature type="transmembrane region" description="Helical" evidence="2">
    <location>
        <begin position="94"/>
        <end position="114"/>
    </location>
</feature>
<proteinExistence type="predicted"/>
<comment type="caution">
    <text evidence="3">The sequence shown here is derived from an EMBL/GenBank/DDBJ whole genome shotgun (WGS) entry which is preliminary data.</text>
</comment>
<gene>
    <name evidence="3" type="ORF">GSD1FS_1541</name>
</gene>
<evidence type="ECO:0000256" key="2">
    <source>
        <dbReference type="SAM" id="Phobius"/>
    </source>
</evidence>
<name>A0A7K1J693_9BIFI</name>
<dbReference type="AlphaFoldDB" id="A0A7K1J693"/>
<feature type="coiled-coil region" evidence="1">
    <location>
        <begin position="123"/>
        <end position="157"/>
    </location>
</feature>
<keyword evidence="2" id="KW-1133">Transmembrane helix</keyword>